<evidence type="ECO:0000256" key="3">
    <source>
        <dbReference type="SAM" id="Phobius"/>
    </source>
</evidence>
<dbReference type="EMBL" id="CP022657">
    <property type="protein sequence ID" value="ASS74773.1"/>
    <property type="molecule type" value="Genomic_DNA"/>
</dbReference>
<feature type="transmembrane region" description="Helical" evidence="3">
    <location>
        <begin position="82"/>
        <end position="108"/>
    </location>
</feature>
<dbReference type="KEGG" id="tab:CIG75_07145"/>
<dbReference type="InterPro" id="IPR027383">
    <property type="entry name" value="Znf_put"/>
</dbReference>
<dbReference type="AlphaFoldDB" id="A0A223D043"/>
<sequence length="450" mass="49775">MTHDEYRELIQRELDGDVTTEERQLLQVHIASCDDCHREWDDYKKLAAAFGKLPKVMPDKSFVTLMEPELPKVLKKKRRLPAAFWPGLTAAAALVLTIGLTDAFGFLAPSPSISPEQQPEQVVQRLAIDDIPASTGPADVKHPEPQLILQEKVKEKPTVQVVAVSNYDLAKVQDQTGVVVEQQKVDAVTANPNPRGNGVVVVTVDAKPTGVKVDGDKVTVIVTQDDKSSDDDGSNVSVWGIAGITEGDSDEKTITFTDEFGRVIDQTRVFLRPVAGLLAADSALNRSIANAYNADPKLNDWAQDPYQVVYRHLRDLGFSDKATVSQSNDTRLIKVIQDDVTYQIRMGKTNQGYWQPVQISRMINPFDKDPLGSKVIAYFAGMKARGTIHGFGEIYLMERTDQTVKVSVFLERQDSSGVVVVTESYYDFQVLKNASGEIRLGDQVRVTTID</sequence>
<feature type="domain" description="Putative zinc-finger" evidence="4">
    <location>
        <begin position="4"/>
        <end position="37"/>
    </location>
</feature>
<gene>
    <name evidence="5" type="ORF">CIG75_07145</name>
</gene>
<dbReference type="Gene3D" id="1.10.10.1320">
    <property type="entry name" value="Anti-sigma factor, zinc-finger domain"/>
    <property type="match status" value="1"/>
</dbReference>
<keyword evidence="3" id="KW-0812">Transmembrane</keyword>
<keyword evidence="3" id="KW-1133">Transmembrane helix</keyword>
<evidence type="ECO:0000313" key="5">
    <source>
        <dbReference type="EMBL" id="ASS74773.1"/>
    </source>
</evidence>
<protein>
    <recommendedName>
        <fullName evidence="2">Anti-sigma-W factor RsiW</fullName>
    </recommendedName>
</protein>
<dbReference type="RefSeq" id="WP_094236023.1">
    <property type="nucleotide sequence ID" value="NZ_CP022657.1"/>
</dbReference>
<dbReference type="Pfam" id="PF13490">
    <property type="entry name" value="zf-HC2"/>
    <property type="match status" value="1"/>
</dbReference>
<organism evidence="5 6">
    <name type="scientific">Tumebacillus algifaecis</name>
    <dbReference type="NCBI Taxonomy" id="1214604"/>
    <lineage>
        <taxon>Bacteria</taxon>
        <taxon>Bacillati</taxon>
        <taxon>Bacillota</taxon>
        <taxon>Bacilli</taxon>
        <taxon>Bacillales</taxon>
        <taxon>Alicyclobacillaceae</taxon>
        <taxon>Tumebacillus</taxon>
    </lineage>
</organism>
<accession>A0A223D043</accession>
<comment type="similarity">
    <text evidence="1">Belongs to the zinc-associated anti-sigma factor (ZAS) superfamily. Anti-sigma-W factor family.</text>
</comment>
<name>A0A223D043_9BACL</name>
<keyword evidence="6" id="KW-1185">Reference proteome</keyword>
<evidence type="ECO:0000256" key="1">
    <source>
        <dbReference type="ARBA" id="ARBA00024353"/>
    </source>
</evidence>
<dbReference type="OrthoDB" id="2380147at2"/>
<evidence type="ECO:0000313" key="6">
    <source>
        <dbReference type="Proteomes" id="UP000214688"/>
    </source>
</evidence>
<reference evidence="5 6" key="1">
    <citation type="journal article" date="2015" name="Int. J. Syst. Evol. Microbiol.">
        <title>Tumebacillus algifaecis sp. nov., isolated from decomposing algal scum.</title>
        <authorList>
            <person name="Wu Y.F."/>
            <person name="Zhang B."/>
            <person name="Xing P."/>
            <person name="Wu Q.L."/>
            <person name="Liu S.J."/>
        </authorList>
    </citation>
    <scope>NUCLEOTIDE SEQUENCE [LARGE SCALE GENOMIC DNA]</scope>
    <source>
        <strain evidence="5 6">THMBR28</strain>
    </source>
</reference>
<dbReference type="Proteomes" id="UP000214688">
    <property type="component" value="Chromosome"/>
</dbReference>
<evidence type="ECO:0000259" key="4">
    <source>
        <dbReference type="Pfam" id="PF13490"/>
    </source>
</evidence>
<dbReference type="InterPro" id="IPR041916">
    <property type="entry name" value="Anti_sigma_zinc_sf"/>
</dbReference>
<evidence type="ECO:0000256" key="2">
    <source>
        <dbReference type="ARBA" id="ARBA00024438"/>
    </source>
</evidence>
<proteinExistence type="inferred from homology"/>
<keyword evidence="3" id="KW-0472">Membrane</keyword>